<dbReference type="EMBL" id="JACTAM010002837">
    <property type="protein sequence ID" value="KAI2642457.1"/>
    <property type="molecule type" value="Genomic_DNA"/>
</dbReference>
<reference evidence="3 4" key="1">
    <citation type="submission" date="2022-01" db="EMBL/GenBank/DDBJ databases">
        <title>A high-quality chromosome-level genome assembly of rohu carp, Labeo rohita.</title>
        <authorList>
            <person name="Arick M.A. II"/>
            <person name="Hsu C.-Y."/>
            <person name="Magbanua Z."/>
            <person name="Pechanova O."/>
            <person name="Grover C."/>
            <person name="Miller E."/>
            <person name="Thrash A."/>
            <person name="Ezzel L."/>
            <person name="Alam S."/>
            <person name="Benzie J."/>
            <person name="Hamilton M."/>
            <person name="Karsi A."/>
            <person name="Lawrence M.L."/>
            <person name="Peterson D.G."/>
        </authorList>
    </citation>
    <scope>NUCLEOTIDE SEQUENCE [LARGE SCALE GENOMIC DNA]</scope>
    <source>
        <strain evidence="4">BAU-BD-2019</strain>
        <tissue evidence="3">Blood</tissue>
    </source>
</reference>
<keyword evidence="2" id="KW-0732">Signal</keyword>
<accession>A0ABQ8KYS4</accession>
<evidence type="ECO:0000313" key="3">
    <source>
        <dbReference type="EMBL" id="KAI2642457.1"/>
    </source>
</evidence>
<comment type="caution">
    <text evidence="3">The sequence shown here is derived from an EMBL/GenBank/DDBJ whole genome shotgun (WGS) entry which is preliminary data.</text>
</comment>
<sequence length="356" mass="37476">MLLGLMVVACHLGLLHMCPVQLWLKSRVPWRAWTSGRLRIVVFCGCGTTQISSAQSSTPEPVAHKPIGAGSISKGLSTTAGAVACIDSYRQHVCGLVHKSPRRCAIQGAVQASSESPAMGGSSFSLHQSSTHPLSPELRSGHAFEERDSSRRVEVAAQVSLDDLDSLRESEAGSVRHERECALPAVSRPAGGGCSDIALASSQTLRVSPNRDLAAGVGVMQDQGGGGFGHTFSPELAEPALVPGPGRAAGGTTLADTHQEGSAISSEWLSMAPEPGIMETSCVAASGMSEELSALHSHVLDTLSEVWPSPSWNRVTAHHSRIIKNGQIGGTWVELVAEQRQFTCHSSDHALNYAEL</sequence>
<feature type="signal peptide" evidence="2">
    <location>
        <begin position="1"/>
        <end position="17"/>
    </location>
</feature>
<dbReference type="Proteomes" id="UP000830375">
    <property type="component" value="Unassembled WGS sequence"/>
</dbReference>
<evidence type="ECO:0000256" key="2">
    <source>
        <dbReference type="SAM" id="SignalP"/>
    </source>
</evidence>
<gene>
    <name evidence="3" type="ORF">H4Q32_024150</name>
</gene>
<keyword evidence="3" id="KW-0436">Ligase</keyword>
<feature type="region of interest" description="Disordered" evidence="1">
    <location>
        <begin position="116"/>
        <end position="138"/>
    </location>
</feature>
<proteinExistence type="predicted"/>
<protein>
    <submittedName>
        <fullName evidence="3">DNA ligase</fullName>
    </submittedName>
</protein>
<keyword evidence="4" id="KW-1185">Reference proteome</keyword>
<feature type="compositionally biased region" description="Polar residues" evidence="1">
    <location>
        <begin position="116"/>
        <end position="133"/>
    </location>
</feature>
<name>A0ABQ8KYS4_LABRO</name>
<feature type="chain" id="PRO_5047166339" evidence="2">
    <location>
        <begin position="18"/>
        <end position="356"/>
    </location>
</feature>
<organism evidence="3 4">
    <name type="scientific">Labeo rohita</name>
    <name type="common">Indian major carp</name>
    <name type="synonym">Cyprinus rohita</name>
    <dbReference type="NCBI Taxonomy" id="84645"/>
    <lineage>
        <taxon>Eukaryota</taxon>
        <taxon>Metazoa</taxon>
        <taxon>Chordata</taxon>
        <taxon>Craniata</taxon>
        <taxon>Vertebrata</taxon>
        <taxon>Euteleostomi</taxon>
        <taxon>Actinopterygii</taxon>
        <taxon>Neopterygii</taxon>
        <taxon>Teleostei</taxon>
        <taxon>Ostariophysi</taxon>
        <taxon>Cypriniformes</taxon>
        <taxon>Cyprinidae</taxon>
        <taxon>Labeoninae</taxon>
        <taxon>Labeonini</taxon>
        <taxon>Labeo</taxon>
    </lineage>
</organism>
<evidence type="ECO:0000256" key="1">
    <source>
        <dbReference type="SAM" id="MobiDB-lite"/>
    </source>
</evidence>
<dbReference type="GO" id="GO:0016874">
    <property type="term" value="F:ligase activity"/>
    <property type="evidence" value="ECO:0007669"/>
    <property type="project" value="UniProtKB-KW"/>
</dbReference>
<evidence type="ECO:0000313" key="4">
    <source>
        <dbReference type="Proteomes" id="UP000830375"/>
    </source>
</evidence>